<dbReference type="NCBIfam" id="TIGR01640">
    <property type="entry name" value="F_box_assoc_1"/>
    <property type="match status" value="1"/>
</dbReference>
<dbReference type="PANTHER" id="PTHR31672">
    <property type="entry name" value="BNACNNG10540D PROTEIN"/>
    <property type="match status" value="1"/>
</dbReference>
<dbReference type="EMBL" id="BMAC01000224">
    <property type="protein sequence ID" value="GFP90749.1"/>
    <property type="molecule type" value="Genomic_DNA"/>
</dbReference>
<name>A0A830BWL7_9LAMI</name>
<evidence type="ECO:0000313" key="2">
    <source>
        <dbReference type="EMBL" id="GFP90749.1"/>
    </source>
</evidence>
<feature type="domain" description="F-box associated beta-propeller type 3" evidence="1">
    <location>
        <begin position="9"/>
        <end position="232"/>
    </location>
</feature>
<organism evidence="2 3">
    <name type="scientific">Phtheirospermum japonicum</name>
    <dbReference type="NCBI Taxonomy" id="374723"/>
    <lineage>
        <taxon>Eukaryota</taxon>
        <taxon>Viridiplantae</taxon>
        <taxon>Streptophyta</taxon>
        <taxon>Embryophyta</taxon>
        <taxon>Tracheophyta</taxon>
        <taxon>Spermatophyta</taxon>
        <taxon>Magnoliopsida</taxon>
        <taxon>eudicotyledons</taxon>
        <taxon>Gunneridae</taxon>
        <taxon>Pentapetalae</taxon>
        <taxon>asterids</taxon>
        <taxon>lamiids</taxon>
        <taxon>Lamiales</taxon>
        <taxon>Orobanchaceae</taxon>
        <taxon>Orobanchaceae incertae sedis</taxon>
        <taxon>Phtheirospermum</taxon>
    </lineage>
</organism>
<evidence type="ECO:0000313" key="3">
    <source>
        <dbReference type="Proteomes" id="UP000653305"/>
    </source>
</evidence>
<reference evidence="2" key="1">
    <citation type="submission" date="2020-07" db="EMBL/GenBank/DDBJ databases">
        <title>Ethylene signaling mediates host invasion by parasitic plants.</title>
        <authorList>
            <person name="Yoshida S."/>
        </authorList>
    </citation>
    <scope>NUCLEOTIDE SEQUENCE</scope>
    <source>
        <strain evidence="2">Okayama</strain>
    </source>
</reference>
<sequence length="262" mass="29611">MEGEFQKQNRRLLYIINPLTRQVFVLPPTSVGIQIPKLCGIGYAAASMEYKVVLTLSCFKDSSVWGILTVGVDSSWRIVRTDHLPRSALRLCPPLTTEGFMHWAVGGDRGERKIGNQVLTLDVETEIVTVSCVPFNYGGYDHWTYLSTGRCLTLLITCGKFLWEVWEMKLGNKGGEWRKMDGVIIDLGARMFEQFGFKLVPDGWLKYLEVLVLRHYCPSLNRLSIFAYNLLTKEISPIGLPNVCTRCRPAVNKNSLVWLAGC</sequence>
<dbReference type="AlphaFoldDB" id="A0A830BWL7"/>
<comment type="caution">
    <text evidence="2">The sequence shown here is derived from an EMBL/GenBank/DDBJ whole genome shotgun (WGS) entry which is preliminary data.</text>
</comment>
<keyword evidence="3" id="KW-1185">Reference proteome</keyword>
<gene>
    <name evidence="2" type="ORF">PHJA_001218800</name>
</gene>
<dbReference type="Pfam" id="PF08268">
    <property type="entry name" value="FBA_3"/>
    <property type="match status" value="1"/>
</dbReference>
<accession>A0A830BWL7</accession>
<dbReference type="InterPro" id="IPR017451">
    <property type="entry name" value="F-box-assoc_interact_dom"/>
</dbReference>
<dbReference type="PANTHER" id="PTHR31672:SF13">
    <property type="entry name" value="F-BOX PROTEIN CPR30-LIKE"/>
    <property type="match status" value="1"/>
</dbReference>
<protein>
    <recommendedName>
        <fullName evidence="1">F-box associated beta-propeller type 3 domain-containing protein</fullName>
    </recommendedName>
</protein>
<evidence type="ECO:0000259" key="1">
    <source>
        <dbReference type="Pfam" id="PF08268"/>
    </source>
</evidence>
<dbReference type="InterPro" id="IPR013187">
    <property type="entry name" value="F-box-assoc_dom_typ3"/>
</dbReference>
<dbReference type="InterPro" id="IPR050796">
    <property type="entry name" value="SCF_F-box_component"/>
</dbReference>
<dbReference type="OrthoDB" id="917583at2759"/>
<dbReference type="Proteomes" id="UP000653305">
    <property type="component" value="Unassembled WGS sequence"/>
</dbReference>
<proteinExistence type="predicted"/>